<feature type="chain" id="PRO_5008265247" evidence="2">
    <location>
        <begin position="25"/>
        <end position="110"/>
    </location>
</feature>
<reference evidence="3 4" key="1">
    <citation type="journal article" date="2015" name="Nat. Commun.">
        <title>Outbred genome sequencing and CRISPR/Cas9 gene editing in butterflies.</title>
        <authorList>
            <person name="Li X."/>
            <person name="Fan D."/>
            <person name="Zhang W."/>
            <person name="Liu G."/>
            <person name="Zhang L."/>
            <person name="Zhao L."/>
            <person name="Fang X."/>
            <person name="Chen L."/>
            <person name="Dong Y."/>
            <person name="Chen Y."/>
            <person name="Ding Y."/>
            <person name="Zhao R."/>
            <person name="Feng M."/>
            <person name="Zhu Y."/>
            <person name="Feng Y."/>
            <person name="Jiang X."/>
            <person name="Zhu D."/>
            <person name="Xiang H."/>
            <person name="Feng X."/>
            <person name="Li S."/>
            <person name="Wang J."/>
            <person name="Zhang G."/>
            <person name="Kronforst M.R."/>
            <person name="Wang W."/>
        </authorList>
    </citation>
    <scope>NUCLEOTIDE SEQUENCE [LARGE SCALE GENOMIC DNA]</scope>
    <source>
        <strain evidence="3">Ya'a_city_454_Pm</strain>
        <tissue evidence="3">Whole body</tissue>
    </source>
</reference>
<evidence type="ECO:0000256" key="2">
    <source>
        <dbReference type="SAM" id="SignalP"/>
    </source>
</evidence>
<dbReference type="AlphaFoldDB" id="A0A194RIL0"/>
<evidence type="ECO:0000313" key="3">
    <source>
        <dbReference type="EMBL" id="KPJ17397.1"/>
    </source>
</evidence>
<feature type="compositionally biased region" description="Polar residues" evidence="1">
    <location>
        <begin position="63"/>
        <end position="80"/>
    </location>
</feature>
<protein>
    <submittedName>
        <fullName evidence="3">Uncharacterized protein</fullName>
    </submittedName>
</protein>
<evidence type="ECO:0000256" key="1">
    <source>
        <dbReference type="SAM" id="MobiDB-lite"/>
    </source>
</evidence>
<keyword evidence="4" id="KW-1185">Reference proteome</keyword>
<keyword evidence="2" id="KW-0732">Signal</keyword>
<name>A0A194RIL0_PAPMA</name>
<feature type="signal peptide" evidence="2">
    <location>
        <begin position="1"/>
        <end position="24"/>
    </location>
</feature>
<sequence>MSFYASTLLLLLGTLLYTAVFTNGQVILAPAGRHVCPQSGLNRLQNQPRYPMNVIVAMEQLTPDNSNNAAPADSSPQPSRCRSDASRVFTKLFSIPGAVADSLLSGEIMF</sequence>
<gene>
    <name evidence="3" type="ORF">RR48_08583</name>
</gene>
<dbReference type="InParanoid" id="A0A194RIL0"/>
<accession>A0A194RIL0</accession>
<evidence type="ECO:0000313" key="4">
    <source>
        <dbReference type="Proteomes" id="UP000053240"/>
    </source>
</evidence>
<feature type="region of interest" description="Disordered" evidence="1">
    <location>
        <begin position="63"/>
        <end position="83"/>
    </location>
</feature>
<organism evidence="3 4">
    <name type="scientific">Papilio machaon</name>
    <name type="common">Old World swallowtail butterfly</name>
    <dbReference type="NCBI Taxonomy" id="76193"/>
    <lineage>
        <taxon>Eukaryota</taxon>
        <taxon>Metazoa</taxon>
        <taxon>Ecdysozoa</taxon>
        <taxon>Arthropoda</taxon>
        <taxon>Hexapoda</taxon>
        <taxon>Insecta</taxon>
        <taxon>Pterygota</taxon>
        <taxon>Neoptera</taxon>
        <taxon>Endopterygota</taxon>
        <taxon>Lepidoptera</taxon>
        <taxon>Glossata</taxon>
        <taxon>Ditrysia</taxon>
        <taxon>Papilionoidea</taxon>
        <taxon>Papilionidae</taxon>
        <taxon>Papilioninae</taxon>
        <taxon>Papilio</taxon>
    </lineage>
</organism>
<proteinExistence type="predicted"/>
<dbReference type="EMBL" id="KQ460152">
    <property type="protein sequence ID" value="KPJ17397.1"/>
    <property type="molecule type" value="Genomic_DNA"/>
</dbReference>
<dbReference type="KEGG" id="pmac:106708274"/>
<dbReference type="Proteomes" id="UP000053240">
    <property type="component" value="Unassembled WGS sequence"/>
</dbReference>